<dbReference type="SUPFAM" id="SSF63380">
    <property type="entry name" value="Riboflavin synthase domain-like"/>
    <property type="match status" value="1"/>
</dbReference>
<keyword evidence="8" id="KW-0479">Metal-binding</keyword>
<dbReference type="GO" id="GO:0019825">
    <property type="term" value="F:oxygen binding"/>
    <property type="evidence" value="ECO:0007669"/>
    <property type="project" value="InterPro"/>
</dbReference>
<dbReference type="GO" id="GO:0046872">
    <property type="term" value="F:metal ion binding"/>
    <property type="evidence" value="ECO:0007669"/>
    <property type="project" value="UniProtKB-KW"/>
</dbReference>
<proteinExistence type="inferred from homology"/>
<organism evidence="19 20">
    <name type="scientific">Extremus antarcticus</name>
    <dbReference type="NCBI Taxonomy" id="702011"/>
    <lineage>
        <taxon>Eukaryota</taxon>
        <taxon>Fungi</taxon>
        <taxon>Dikarya</taxon>
        <taxon>Ascomycota</taxon>
        <taxon>Pezizomycotina</taxon>
        <taxon>Dothideomycetes</taxon>
        <taxon>Dothideomycetidae</taxon>
        <taxon>Mycosphaerellales</taxon>
        <taxon>Extremaceae</taxon>
        <taxon>Extremus</taxon>
    </lineage>
</organism>
<gene>
    <name evidence="19" type="ORF">LTR09_006086</name>
</gene>
<evidence type="ECO:0000256" key="11">
    <source>
        <dbReference type="ARBA" id="ARBA00023002"/>
    </source>
</evidence>
<dbReference type="InterPro" id="IPR009050">
    <property type="entry name" value="Globin-like_sf"/>
</dbReference>
<protein>
    <recommendedName>
        <fullName evidence="4">nitric oxide dioxygenase</fullName>
        <ecNumber evidence="4">1.14.12.17</ecNumber>
    </recommendedName>
</protein>
<dbReference type="SUPFAM" id="SSF46458">
    <property type="entry name" value="Globin-like"/>
    <property type="match status" value="1"/>
</dbReference>
<dbReference type="Gene3D" id="2.40.30.10">
    <property type="entry name" value="Translation factors"/>
    <property type="match status" value="1"/>
</dbReference>
<evidence type="ECO:0000256" key="6">
    <source>
        <dbReference type="ARBA" id="ARBA00022617"/>
    </source>
</evidence>
<dbReference type="EC" id="1.14.12.17" evidence="4"/>
<keyword evidence="20" id="KW-1185">Reference proteome</keyword>
<evidence type="ECO:0000256" key="1">
    <source>
        <dbReference type="ARBA" id="ARBA00001970"/>
    </source>
</evidence>
<keyword evidence="13" id="KW-0520">NAD</keyword>
<evidence type="ECO:0000256" key="15">
    <source>
        <dbReference type="ARBA" id="ARBA00049433"/>
    </source>
</evidence>
<dbReference type="InterPro" id="IPR000971">
    <property type="entry name" value="Globin"/>
</dbReference>
<comment type="cofactor">
    <cofactor evidence="1">
        <name>heme b</name>
        <dbReference type="ChEBI" id="CHEBI:60344"/>
    </cofactor>
</comment>
<dbReference type="GO" id="GO:0046210">
    <property type="term" value="P:nitric oxide catabolic process"/>
    <property type="evidence" value="ECO:0007669"/>
    <property type="project" value="TreeGrafter"/>
</dbReference>
<evidence type="ECO:0000256" key="2">
    <source>
        <dbReference type="ARBA" id="ARBA00001974"/>
    </source>
</evidence>
<keyword evidence="10" id="KW-0521">NADP</keyword>
<keyword evidence="11" id="KW-0560">Oxidoreductase</keyword>
<dbReference type="AlphaFoldDB" id="A0AAJ0DFD6"/>
<dbReference type="InterPro" id="IPR039261">
    <property type="entry name" value="FNR_nucleotide-bd"/>
</dbReference>
<dbReference type="Pfam" id="PF00042">
    <property type="entry name" value="Globin"/>
    <property type="match status" value="1"/>
</dbReference>
<dbReference type="Proteomes" id="UP001271007">
    <property type="component" value="Unassembled WGS sequence"/>
</dbReference>
<comment type="catalytic activity">
    <reaction evidence="14">
        <text>2 nitric oxide + NADH + 2 O2 = 2 nitrate + NAD(+) + H(+)</text>
        <dbReference type="Rhea" id="RHEA:19469"/>
        <dbReference type="ChEBI" id="CHEBI:15378"/>
        <dbReference type="ChEBI" id="CHEBI:15379"/>
        <dbReference type="ChEBI" id="CHEBI:16480"/>
        <dbReference type="ChEBI" id="CHEBI:17632"/>
        <dbReference type="ChEBI" id="CHEBI:57540"/>
        <dbReference type="ChEBI" id="CHEBI:57945"/>
        <dbReference type="EC" id="1.14.12.17"/>
    </reaction>
</comment>
<evidence type="ECO:0000256" key="10">
    <source>
        <dbReference type="ARBA" id="ARBA00022857"/>
    </source>
</evidence>
<evidence type="ECO:0000256" key="7">
    <source>
        <dbReference type="ARBA" id="ARBA00022630"/>
    </source>
</evidence>
<evidence type="ECO:0000259" key="17">
    <source>
        <dbReference type="PROSITE" id="PS01033"/>
    </source>
</evidence>
<dbReference type="FunFam" id="3.40.50.80:FF:000010">
    <property type="entry name" value="Flavohemoprotein"/>
    <property type="match status" value="1"/>
</dbReference>
<comment type="caution">
    <text evidence="19">The sequence shown here is derived from an EMBL/GenBank/DDBJ whole genome shotgun (WGS) entry which is preliminary data.</text>
</comment>
<keyword evidence="5" id="KW-0216">Detoxification</keyword>
<dbReference type="CDD" id="cd06184">
    <property type="entry name" value="flavohem_like_fad_nad_binding"/>
    <property type="match status" value="1"/>
</dbReference>
<comment type="function">
    <text evidence="16">In the presence of oxygen and NADH, it has NADH oxidase activity, which leads to the generation of superoxide and H(2)O(2). Under anaerobic conditions, it also exhibits nitric oxide reductase and FAD reductase activities. However, all these reactions are much lower than NOD activity.</text>
</comment>
<dbReference type="InterPro" id="IPR001433">
    <property type="entry name" value="OxRdtase_FAD/NAD-bd"/>
</dbReference>
<comment type="cofactor">
    <cofactor evidence="2">
        <name>FAD</name>
        <dbReference type="ChEBI" id="CHEBI:57692"/>
    </cofactor>
</comment>
<dbReference type="GO" id="GO:0071949">
    <property type="term" value="F:FAD binding"/>
    <property type="evidence" value="ECO:0007669"/>
    <property type="project" value="TreeGrafter"/>
</dbReference>
<keyword evidence="7" id="KW-0285">Flavoprotein</keyword>
<feature type="domain" description="FAD-binding FR-type" evidence="18">
    <location>
        <begin position="142"/>
        <end position="259"/>
    </location>
</feature>
<dbReference type="InterPro" id="IPR017938">
    <property type="entry name" value="Riboflavin_synthase-like_b-brl"/>
</dbReference>
<dbReference type="PROSITE" id="PS51384">
    <property type="entry name" value="FAD_FR"/>
    <property type="match status" value="1"/>
</dbReference>
<evidence type="ECO:0000256" key="3">
    <source>
        <dbReference type="ARBA" id="ARBA00006401"/>
    </source>
</evidence>
<dbReference type="InterPro" id="IPR017927">
    <property type="entry name" value="FAD-bd_FR_type"/>
</dbReference>
<dbReference type="SUPFAM" id="SSF52343">
    <property type="entry name" value="Ferredoxin reductase-like, C-terminal NADP-linked domain"/>
    <property type="match status" value="1"/>
</dbReference>
<dbReference type="PANTHER" id="PTHR43396">
    <property type="entry name" value="FLAVOHEMOPROTEIN"/>
    <property type="match status" value="1"/>
</dbReference>
<dbReference type="Gene3D" id="3.40.50.80">
    <property type="entry name" value="Nucleotide-binding domain of ferredoxin-NADP reductase (FNR) module"/>
    <property type="match status" value="1"/>
</dbReference>
<evidence type="ECO:0000259" key="18">
    <source>
        <dbReference type="PROSITE" id="PS51384"/>
    </source>
</evidence>
<evidence type="ECO:0000256" key="12">
    <source>
        <dbReference type="ARBA" id="ARBA00023004"/>
    </source>
</evidence>
<sequence length="409" mass="45702">MMIVRSTVPILKEHGNAITLNFYDTMIKDVPELNNIFNRASQANGHQAGALAGALYAYASHIDDLGALSPTVEKICQKHASLYIQPEHYKVVGEYLLQAMGTVLGAALTPEILEAWGAAYWQLANIMINREAQLSDTAPNWTNWRDFQITNKFKESDEITSFYLQPLDNKPLPTFLPGQYTSIQTDVPSLNYLQCRHYSLSDAPNPSYYRISVKREAGVDPTNPDHVKHPGYVSNILHDAKNPGDVIKVSHPRGEFFYSPSGAADHPIVLLSAGIGITPMLSILNTHNASGSKQPVSFIHGARTTASRAFHRHAQYLADRHEHVKYTAFIKSPDTEKDVEGEHYHHRGRLSLGKLDREKELFVSDDSTQYFVCGPETFMTEVEKGLMEMGVEQSRIHMEMFGSGVMARS</sequence>
<dbReference type="GO" id="GO:0020037">
    <property type="term" value="F:heme binding"/>
    <property type="evidence" value="ECO:0007669"/>
    <property type="project" value="InterPro"/>
</dbReference>
<dbReference type="PROSITE" id="PS01033">
    <property type="entry name" value="GLOBIN"/>
    <property type="match status" value="1"/>
</dbReference>
<evidence type="ECO:0000313" key="20">
    <source>
        <dbReference type="Proteomes" id="UP001271007"/>
    </source>
</evidence>
<evidence type="ECO:0000256" key="8">
    <source>
        <dbReference type="ARBA" id="ARBA00022723"/>
    </source>
</evidence>
<keyword evidence="9" id="KW-0274">FAD</keyword>
<evidence type="ECO:0000256" key="14">
    <source>
        <dbReference type="ARBA" id="ARBA00048649"/>
    </source>
</evidence>
<dbReference type="GO" id="GO:0009636">
    <property type="term" value="P:response to toxic substance"/>
    <property type="evidence" value="ECO:0007669"/>
    <property type="project" value="UniProtKB-KW"/>
</dbReference>
<keyword evidence="12" id="KW-0408">Iron</keyword>
<comment type="catalytic activity">
    <reaction evidence="15">
        <text>2 nitric oxide + NADPH + 2 O2 = 2 nitrate + NADP(+) + H(+)</text>
        <dbReference type="Rhea" id="RHEA:19465"/>
        <dbReference type="ChEBI" id="CHEBI:15378"/>
        <dbReference type="ChEBI" id="CHEBI:15379"/>
        <dbReference type="ChEBI" id="CHEBI:16480"/>
        <dbReference type="ChEBI" id="CHEBI:17632"/>
        <dbReference type="ChEBI" id="CHEBI:57783"/>
        <dbReference type="ChEBI" id="CHEBI:58349"/>
        <dbReference type="EC" id="1.14.12.17"/>
    </reaction>
</comment>
<evidence type="ECO:0000256" key="13">
    <source>
        <dbReference type="ARBA" id="ARBA00023027"/>
    </source>
</evidence>
<evidence type="ECO:0000256" key="5">
    <source>
        <dbReference type="ARBA" id="ARBA00022575"/>
    </source>
</evidence>
<dbReference type="FunFam" id="2.40.30.10:FF:000034">
    <property type="entry name" value="Flavohemoprotein"/>
    <property type="match status" value="1"/>
</dbReference>
<dbReference type="Pfam" id="PF00175">
    <property type="entry name" value="NAD_binding_1"/>
    <property type="match status" value="1"/>
</dbReference>
<dbReference type="Gene3D" id="1.10.490.10">
    <property type="entry name" value="Globins"/>
    <property type="match status" value="1"/>
</dbReference>
<evidence type="ECO:0000256" key="9">
    <source>
        <dbReference type="ARBA" id="ARBA00022827"/>
    </source>
</evidence>
<dbReference type="GO" id="GO:0071500">
    <property type="term" value="P:cellular response to nitrosative stress"/>
    <property type="evidence" value="ECO:0007669"/>
    <property type="project" value="TreeGrafter"/>
</dbReference>
<dbReference type="CDD" id="cd08922">
    <property type="entry name" value="FHb-globin"/>
    <property type="match status" value="1"/>
</dbReference>
<dbReference type="FunFam" id="1.10.490.10:FF:000003">
    <property type="entry name" value="Flavohemoprotein"/>
    <property type="match status" value="1"/>
</dbReference>
<reference evidence="19" key="1">
    <citation type="submission" date="2023-04" db="EMBL/GenBank/DDBJ databases">
        <title>Black Yeasts Isolated from many extreme environments.</title>
        <authorList>
            <person name="Coleine C."/>
            <person name="Stajich J.E."/>
            <person name="Selbmann L."/>
        </authorList>
    </citation>
    <scope>NUCLEOTIDE SEQUENCE</scope>
    <source>
        <strain evidence="19">CCFEE 5312</strain>
    </source>
</reference>
<dbReference type="NCBIfam" id="NF009805">
    <property type="entry name" value="PRK13289.1"/>
    <property type="match status" value="1"/>
</dbReference>
<evidence type="ECO:0000256" key="4">
    <source>
        <dbReference type="ARBA" id="ARBA00012229"/>
    </source>
</evidence>
<feature type="domain" description="Globin" evidence="17">
    <location>
        <begin position="1"/>
        <end position="132"/>
    </location>
</feature>
<name>A0AAJ0DFD6_9PEZI</name>
<dbReference type="PANTHER" id="PTHR43396:SF3">
    <property type="entry name" value="FLAVOHEMOPROTEIN"/>
    <property type="match status" value="1"/>
</dbReference>
<keyword evidence="6" id="KW-0349">Heme</keyword>
<comment type="similarity">
    <text evidence="3">In the C-terminal section; belongs to the flavoprotein pyridine nucleotide cytochrome reductase family.</text>
</comment>
<evidence type="ECO:0000256" key="16">
    <source>
        <dbReference type="ARBA" id="ARBA00056398"/>
    </source>
</evidence>
<dbReference type="InterPro" id="IPR012292">
    <property type="entry name" value="Globin/Proto"/>
</dbReference>
<dbReference type="GO" id="GO:0008941">
    <property type="term" value="F:nitric oxide dioxygenase NAD(P)H activity"/>
    <property type="evidence" value="ECO:0007669"/>
    <property type="project" value="UniProtKB-EC"/>
</dbReference>
<accession>A0AAJ0DFD6</accession>
<evidence type="ECO:0000313" key="19">
    <source>
        <dbReference type="EMBL" id="KAK3053022.1"/>
    </source>
</evidence>
<dbReference type="EMBL" id="JAWDJX010000018">
    <property type="protein sequence ID" value="KAK3053022.1"/>
    <property type="molecule type" value="Genomic_DNA"/>
</dbReference>